<evidence type="ECO:0000313" key="3">
    <source>
        <dbReference type="Proteomes" id="UP000275267"/>
    </source>
</evidence>
<feature type="compositionally biased region" description="Gly residues" evidence="1">
    <location>
        <begin position="32"/>
        <end position="41"/>
    </location>
</feature>
<evidence type="ECO:0000313" key="2">
    <source>
        <dbReference type="EMBL" id="RLM99562.1"/>
    </source>
</evidence>
<organism evidence="2 3">
    <name type="scientific">Panicum miliaceum</name>
    <name type="common">Proso millet</name>
    <name type="synonym">Broomcorn millet</name>
    <dbReference type="NCBI Taxonomy" id="4540"/>
    <lineage>
        <taxon>Eukaryota</taxon>
        <taxon>Viridiplantae</taxon>
        <taxon>Streptophyta</taxon>
        <taxon>Embryophyta</taxon>
        <taxon>Tracheophyta</taxon>
        <taxon>Spermatophyta</taxon>
        <taxon>Magnoliopsida</taxon>
        <taxon>Liliopsida</taxon>
        <taxon>Poales</taxon>
        <taxon>Poaceae</taxon>
        <taxon>PACMAD clade</taxon>
        <taxon>Panicoideae</taxon>
        <taxon>Panicodae</taxon>
        <taxon>Paniceae</taxon>
        <taxon>Panicinae</taxon>
        <taxon>Panicum</taxon>
        <taxon>Panicum sect. Panicum</taxon>
    </lineage>
</organism>
<gene>
    <name evidence="2" type="ORF">C2845_PM06G11730</name>
</gene>
<feature type="compositionally biased region" description="Basic and acidic residues" evidence="1">
    <location>
        <begin position="10"/>
        <end position="26"/>
    </location>
</feature>
<dbReference type="AlphaFoldDB" id="A0A3L6RA74"/>
<dbReference type="Proteomes" id="UP000275267">
    <property type="component" value="Unassembled WGS sequence"/>
</dbReference>
<reference evidence="3" key="1">
    <citation type="journal article" date="2019" name="Nat. Commun.">
        <title>The genome of broomcorn millet.</title>
        <authorList>
            <person name="Zou C."/>
            <person name="Miki D."/>
            <person name="Li D."/>
            <person name="Tang Q."/>
            <person name="Xiao L."/>
            <person name="Rajput S."/>
            <person name="Deng P."/>
            <person name="Jia W."/>
            <person name="Huang R."/>
            <person name="Zhang M."/>
            <person name="Sun Y."/>
            <person name="Hu J."/>
            <person name="Fu X."/>
            <person name="Schnable P.S."/>
            <person name="Li F."/>
            <person name="Zhang H."/>
            <person name="Feng B."/>
            <person name="Zhu X."/>
            <person name="Liu R."/>
            <person name="Schnable J.C."/>
            <person name="Zhu J.-K."/>
            <person name="Zhang H."/>
        </authorList>
    </citation>
    <scope>NUCLEOTIDE SEQUENCE [LARGE SCALE GENOMIC DNA]</scope>
</reference>
<feature type="region of interest" description="Disordered" evidence="1">
    <location>
        <begin position="1"/>
        <end position="101"/>
    </location>
</feature>
<keyword evidence="3" id="KW-1185">Reference proteome</keyword>
<evidence type="ECO:0000256" key="1">
    <source>
        <dbReference type="SAM" id="MobiDB-lite"/>
    </source>
</evidence>
<proteinExistence type="predicted"/>
<protein>
    <submittedName>
        <fullName evidence="2">Pentatricopeptide repeat-containing protein</fullName>
    </submittedName>
</protein>
<feature type="compositionally biased region" description="Low complexity" evidence="1">
    <location>
        <begin position="47"/>
        <end position="70"/>
    </location>
</feature>
<comment type="caution">
    <text evidence="2">The sequence shown here is derived from an EMBL/GenBank/DDBJ whole genome shotgun (WGS) entry which is preliminary data.</text>
</comment>
<sequence>MGRAVLGLTEHPDAARSRRPLHELVPRLHQFGFGGGGGGGRPRLRCPPRLTPARRSAAPLLRRAPRRPLGAPRPPPPPDHPLRLPLELPPPRARLRRPPRRGPAGCTTAWCAPACLHAAVAAVERPDKGLELHAAALRRALLLADIFAGNIIVTFYAACGRRAQGVRRDARAGCHLGIVDEREMWPVWCQSFTRK</sequence>
<dbReference type="EMBL" id="PQIB02000009">
    <property type="protein sequence ID" value="RLM99562.1"/>
    <property type="molecule type" value="Genomic_DNA"/>
</dbReference>
<dbReference type="STRING" id="4540.A0A3L6RA74"/>
<name>A0A3L6RA74_PANMI</name>
<accession>A0A3L6RA74</accession>